<dbReference type="AlphaFoldDB" id="A0A9W8XL00"/>
<gene>
    <name evidence="1" type="ORF">N0V89_007189</name>
</gene>
<sequence length="87" mass="9732">MPSNGKANTSNKVYFLEIHEHHDKMYLYRACLKAVEDSPAASIFSHGMTFLGFTYSVEGVNDDPVKLSLKNVPAGRYSIHETIVRGE</sequence>
<evidence type="ECO:0000313" key="1">
    <source>
        <dbReference type="EMBL" id="KAJ4351845.1"/>
    </source>
</evidence>
<reference evidence="1" key="1">
    <citation type="submission" date="2022-10" db="EMBL/GenBank/DDBJ databases">
        <title>Tapping the CABI collections for fungal endophytes: first genome assemblies for Collariella, Neodidymelliopsis, Ascochyta clinopodiicola, Didymella pomorum, Didymosphaeria variabile, Neocosmospora piperis and Neocucurbitaria cava.</title>
        <authorList>
            <person name="Hill R."/>
        </authorList>
    </citation>
    <scope>NUCLEOTIDE SEQUENCE</scope>
    <source>
        <strain evidence="1">IMI 356815</strain>
    </source>
</reference>
<comment type="caution">
    <text evidence="1">The sequence shown here is derived from an EMBL/GenBank/DDBJ whole genome shotgun (WGS) entry which is preliminary data.</text>
</comment>
<dbReference type="Proteomes" id="UP001140513">
    <property type="component" value="Unassembled WGS sequence"/>
</dbReference>
<accession>A0A9W8XL00</accession>
<proteinExistence type="predicted"/>
<organism evidence="1 2">
    <name type="scientific">Didymosphaeria variabile</name>
    <dbReference type="NCBI Taxonomy" id="1932322"/>
    <lineage>
        <taxon>Eukaryota</taxon>
        <taxon>Fungi</taxon>
        <taxon>Dikarya</taxon>
        <taxon>Ascomycota</taxon>
        <taxon>Pezizomycotina</taxon>
        <taxon>Dothideomycetes</taxon>
        <taxon>Pleosporomycetidae</taxon>
        <taxon>Pleosporales</taxon>
        <taxon>Massarineae</taxon>
        <taxon>Didymosphaeriaceae</taxon>
        <taxon>Didymosphaeria</taxon>
    </lineage>
</organism>
<dbReference type="EMBL" id="JAPEUX010000005">
    <property type="protein sequence ID" value="KAJ4351845.1"/>
    <property type="molecule type" value="Genomic_DNA"/>
</dbReference>
<keyword evidence="2" id="KW-1185">Reference proteome</keyword>
<dbReference type="GeneID" id="80910719"/>
<dbReference type="RefSeq" id="XP_056070201.1">
    <property type="nucleotide sequence ID" value="XM_056215954.1"/>
</dbReference>
<protein>
    <submittedName>
        <fullName evidence="1">Uncharacterized protein</fullName>
    </submittedName>
</protein>
<name>A0A9W8XL00_9PLEO</name>
<evidence type="ECO:0000313" key="2">
    <source>
        <dbReference type="Proteomes" id="UP001140513"/>
    </source>
</evidence>